<comment type="caution">
    <text evidence="3">The sequence shown here is derived from an EMBL/GenBank/DDBJ whole genome shotgun (WGS) entry which is preliminary data.</text>
</comment>
<dbReference type="Proteomes" id="UP000245956">
    <property type="component" value="Unassembled WGS sequence"/>
</dbReference>
<proteinExistence type="predicted"/>
<dbReference type="AlphaFoldDB" id="A0A2U3ECU6"/>
<feature type="region of interest" description="Disordered" evidence="1">
    <location>
        <begin position="1"/>
        <end position="60"/>
    </location>
</feature>
<evidence type="ECO:0000313" key="2">
    <source>
        <dbReference type="EMBL" id="KAK4094147.1"/>
    </source>
</evidence>
<sequence length="131" mass="14962">MRTGEQCTTHERGLMAWFKGREPKRARRGARRSSYTPAEGRGGDDDDDGGRRVLDDVGPRTERLRRHLALSTRIGTVRSLHHNLERSAELRRWCAVVHRQWSVDDGCPPADFPKRKPRAHLHGYIESAGQV</sequence>
<accession>A0A2U3ECU6</accession>
<evidence type="ECO:0000313" key="5">
    <source>
        <dbReference type="Proteomes" id="UP001287286"/>
    </source>
</evidence>
<reference evidence="3 4" key="2">
    <citation type="journal article" date="2016" name="Front. Microbiol.">
        <title>Genome and transcriptome sequences reveal the specific parasitism of the nematophagous Purpureocillium lilacinum 36-1.</title>
        <authorList>
            <person name="Xie J."/>
            <person name="Li S."/>
            <person name="Mo C."/>
            <person name="Xiao X."/>
            <person name="Peng D."/>
            <person name="Wang G."/>
            <person name="Xiao Y."/>
        </authorList>
    </citation>
    <scope>NUCLEOTIDE SEQUENCE [LARGE SCALE GENOMIC DNA]</scope>
    <source>
        <strain evidence="3 4">36-1</strain>
    </source>
</reference>
<reference evidence="2 5" key="4">
    <citation type="journal article" date="2024" name="Microbiol. Resour. Announc.">
        <title>Genome annotations for the ascomycete fungi Trichoderma harzianum, Trichoderma aggressivum, and Purpureocillium lilacinum.</title>
        <authorList>
            <person name="Beijen E.P.W."/>
            <person name="Ohm R.A."/>
        </authorList>
    </citation>
    <scope>NUCLEOTIDE SEQUENCE [LARGE SCALE GENOMIC DNA]</scope>
    <source>
        <strain evidence="2 5">CBS 150709</strain>
    </source>
</reference>
<reference evidence="2" key="3">
    <citation type="submission" date="2023-11" db="EMBL/GenBank/DDBJ databases">
        <authorList>
            <person name="Beijen E."/>
            <person name="Ohm R.A."/>
        </authorList>
    </citation>
    <scope>NUCLEOTIDE SEQUENCE</scope>
    <source>
        <strain evidence="2">CBS 150709</strain>
    </source>
</reference>
<evidence type="ECO:0000313" key="3">
    <source>
        <dbReference type="EMBL" id="PWI72329.1"/>
    </source>
</evidence>
<protein>
    <submittedName>
        <fullName evidence="3">Uncharacterized protein</fullName>
    </submittedName>
</protein>
<dbReference type="EMBL" id="JAWRVI010000004">
    <property type="protein sequence ID" value="KAK4094147.1"/>
    <property type="molecule type" value="Genomic_DNA"/>
</dbReference>
<feature type="compositionally biased region" description="Basic and acidic residues" evidence="1">
    <location>
        <begin position="8"/>
        <end position="23"/>
    </location>
</feature>
<organism evidence="3 4">
    <name type="scientific">Purpureocillium lilacinum</name>
    <name type="common">Paecilomyces lilacinus</name>
    <dbReference type="NCBI Taxonomy" id="33203"/>
    <lineage>
        <taxon>Eukaryota</taxon>
        <taxon>Fungi</taxon>
        <taxon>Dikarya</taxon>
        <taxon>Ascomycota</taxon>
        <taxon>Pezizomycotina</taxon>
        <taxon>Sordariomycetes</taxon>
        <taxon>Hypocreomycetidae</taxon>
        <taxon>Hypocreales</taxon>
        <taxon>Ophiocordycipitaceae</taxon>
        <taxon>Purpureocillium</taxon>
    </lineage>
</organism>
<reference evidence="3" key="1">
    <citation type="submission" date="2015-05" db="EMBL/GenBank/DDBJ databases">
        <authorList>
            <person name="Wang D.B."/>
            <person name="Wang M."/>
        </authorList>
    </citation>
    <scope>NUCLEOTIDE SEQUENCE</scope>
    <source>
        <strain evidence="3">36-1</strain>
    </source>
</reference>
<name>A0A2U3ECU6_PURLI</name>
<dbReference type="Proteomes" id="UP001287286">
    <property type="component" value="Unassembled WGS sequence"/>
</dbReference>
<evidence type="ECO:0000256" key="1">
    <source>
        <dbReference type="SAM" id="MobiDB-lite"/>
    </source>
</evidence>
<gene>
    <name evidence="3" type="ORF">PCL_10952</name>
    <name evidence="2" type="ORF">Purlil1_1638</name>
</gene>
<evidence type="ECO:0000313" key="4">
    <source>
        <dbReference type="Proteomes" id="UP000245956"/>
    </source>
</evidence>
<keyword evidence="5" id="KW-1185">Reference proteome</keyword>
<dbReference type="EMBL" id="LCWV01000006">
    <property type="protein sequence ID" value="PWI72329.1"/>
    <property type="molecule type" value="Genomic_DNA"/>
</dbReference>
<feature type="compositionally biased region" description="Basic and acidic residues" evidence="1">
    <location>
        <begin position="49"/>
        <end position="60"/>
    </location>
</feature>